<dbReference type="EMBL" id="GEEE01022489">
    <property type="protein sequence ID" value="JAP40736.1"/>
    <property type="molecule type" value="Transcribed_RNA"/>
</dbReference>
<gene>
    <name evidence="4" type="ORF">TR128127</name>
</gene>
<evidence type="ECO:0000256" key="2">
    <source>
        <dbReference type="SAM" id="Phobius"/>
    </source>
</evidence>
<name>A0A0X3P0Q3_SCHSO</name>
<keyword evidence="2" id="KW-0472">Membrane</keyword>
<feature type="compositionally biased region" description="Polar residues" evidence="1">
    <location>
        <begin position="732"/>
        <end position="749"/>
    </location>
</feature>
<evidence type="ECO:0000256" key="1">
    <source>
        <dbReference type="SAM" id="MobiDB-lite"/>
    </source>
</evidence>
<proteinExistence type="predicted"/>
<evidence type="ECO:0000256" key="3">
    <source>
        <dbReference type="SAM" id="SignalP"/>
    </source>
</evidence>
<reference evidence="4" key="1">
    <citation type="submission" date="2016-01" db="EMBL/GenBank/DDBJ databases">
        <title>Reference transcriptome for the parasite Schistocephalus solidus: insights into the molecular evolution of parasitism.</title>
        <authorList>
            <person name="Hebert F.O."/>
            <person name="Grambauer S."/>
            <person name="Barber I."/>
            <person name="Landry C.R."/>
            <person name="Aubin-Horth N."/>
        </authorList>
    </citation>
    <scope>NUCLEOTIDE SEQUENCE</scope>
</reference>
<organism evidence="4">
    <name type="scientific">Schistocephalus solidus</name>
    <name type="common">Tapeworm</name>
    <dbReference type="NCBI Taxonomy" id="70667"/>
    <lineage>
        <taxon>Eukaryota</taxon>
        <taxon>Metazoa</taxon>
        <taxon>Spiralia</taxon>
        <taxon>Lophotrochozoa</taxon>
        <taxon>Platyhelminthes</taxon>
        <taxon>Cestoda</taxon>
        <taxon>Eucestoda</taxon>
        <taxon>Diphyllobothriidea</taxon>
        <taxon>Diphyllobothriidae</taxon>
        <taxon>Schistocephalus</taxon>
    </lineage>
</organism>
<feature type="region of interest" description="Disordered" evidence="1">
    <location>
        <begin position="156"/>
        <end position="204"/>
    </location>
</feature>
<accession>A0A0X3P0Q3</accession>
<protein>
    <submittedName>
        <fullName evidence="4">Uncharacterized protein</fullName>
    </submittedName>
</protein>
<keyword evidence="3" id="KW-0732">Signal</keyword>
<feature type="signal peptide" evidence="3">
    <location>
        <begin position="1"/>
        <end position="24"/>
    </location>
</feature>
<feature type="chain" id="PRO_5007050843" evidence="3">
    <location>
        <begin position="25"/>
        <end position="1233"/>
    </location>
</feature>
<feature type="transmembrane region" description="Helical" evidence="2">
    <location>
        <begin position="1032"/>
        <end position="1058"/>
    </location>
</feature>
<feature type="region of interest" description="Disordered" evidence="1">
    <location>
        <begin position="727"/>
        <end position="749"/>
    </location>
</feature>
<evidence type="ECO:0000313" key="4">
    <source>
        <dbReference type="EMBL" id="JAP40736.1"/>
    </source>
</evidence>
<sequence length="1233" mass="129149">MRKIPSSLLLWLFVCTVCLDDSLAQTESSAIVATTPNAAELEGLGGQESDSPEVTATEGEVAVPATLCSPCNIVEGVINDPPLEQTQEVMPHSTPAAQSPLPTVTNGPGAGITNANLDSVTADAILERGHNSSTQPPLISKMMETDANSMLFLEPEGEEAAQGKSSLDESSDSLGDLQGAPAELTTAERSETEPTVALNFSPQSHQPDGPVIVYATDEVLLTVGTTPSHLTLPQRAGEETSSTTLVDTAQPADVAATADTTDGSTSPLGDPIVVTVQDIVTPEGQTNVDESTIHGPSSLLEGSSVGPDIKSPSQTLQPHISRVPTPEQTDVMTAELEDATLSTVFSDTPDPELSFLTTLEAFRSQKMESLAPVEPLTHQPGMETMDRLTLLPDIQSEIEVNPSTQTTPAALGPTSGVQSSTTSTGTIRIITDFSSIPITTVDPTTADPTVASVSSLSYTDVTTTVQEFQHSQPTEAAAAAFSTTVLEGNIYLWTTVTDLETSPSLKVMHSTAEAGSDALTEVLQSTVQTEPESIVPLTLSSTFESTLTDDIQQITSQPPYIPTSMQHPEPDTKVPSLATSASLGSDGSTILEIKSSSQFTEMPKSDMMPTTLKPAQEKTLVSEVQTAFMAESTAGVSMVPITSPSVTAGSAVTSLAGGLNSELVTKTESILPATLISSTLSSVVTFAGTSPSPSKLALLSSPISTTVNVTPTTSAASTTEIATSVAISSAEQQPAATTQSPTKTISMPSSTVVLPKNDITSLSSSPGILIMPSTPDTETTTDAHVSLMTTLVLPAFSTSENATFLPESTPNGATLIPEDVFPPSTDSLPSSVVVSDFVFPTVNSATSTTSIPAAVVTTVDEQVSSTSPIHSSTYSTLQLAELQTVSGTATKPQISTVETAETPAVTSVSQTSPIPTEVITVPVGTETTVVTQIPPTPSNATHLHTPHTTLTMPIKQATEQQITPKVGFTTPMKIKPKVTTEGTKDVVETSPSTAGPSPLIPVVTEISEITPTVLPYDTVAPVISRGLSIASAVSMGLIVIFVSVLLCVLAVSAVGGWLEYRKRKRSRRPQAVNLVRVERGGSEDFSDGWTKGRGRQQQQAWMTCQSAALQPPSGPRQEPLGKLARQCSCKRRRLLFPGRHHSLCMLHSGVKQTEELRALRVISLSDEDEEAISSESMLLSGIGRRRVSGASDVELAVEQAPEAKSTGKNSPILETEDGEASSGKKKWLFIDEV</sequence>
<feature type="region of interest" description="Disordered" evidence="1">
    <location>
        <begin position="564"/>
        <end position="583"/>
    </location>
</feature>
<dbReference type="AlphaFoldDB" id="A0A0X3P0Q3"/>
<keyword evidence="2" id="KW-1133">Transmembrane helix</keyword>
<feature type="region of interest" description="Disordered" evidence="1">
    <location>
        <begin position="1197"/>
        <end position="1223"/>
    </location>
</feature>
<keyword evidence="2" id="KW-0812">Transmembrane</keyword>